<gene>
    <name evidence="2" type="ORF">BOTBODRAFT_180091</name>
</gene>
<dbReference type="InParanoid" id="A0A067M9B1"/>
<name>A0A067M9B1_BOTB1</name>
<protein>
    <submittedName>
        <fullName evidence="2">Uncharacterized protein</fullName>
    </submittedName>
</protein>
<sequence length="336" mass="36712">MRTSPSTILSNLNGPSITENTHIPPPQGSCLALPCLPSEEEAKYYYAGLPSLPTLVARTSTTPWMMPTSTEELKELRPIGSNAPKLKEAWGGSLPSKLKALLDSMEVKWTSLDIIRIRTAFHAPIVLWIGVIPASLPGRDGINAACKCRELLEKYDITDVEVEIRESVATHATGRTSLAVGPRDPRGRRICKFERMDDNQRRLELFLFGDEALKEYLGSMMAQVGREDSIFIAQEKRIKELKGRDDPAANEERREAQAKLDKADRAVTELIAFHEEVSAHWATPENRALGPAPISPPVSASVGSRSEGCTEGSEVDASSLSGNATDRGARILAGKL</sequence>
<accession>A0A067M9B1</accession>
<dbReference type="HOGENOM" id="CLU_024804_0_0_1"/>
<dbReference type="OrthoDB" id="5424209at2759"/>
<dbReference type="AlphaFoldDB" id="A0A067M9B1"/>
<proteinExistence type="predicted"/>
<dbReference type="EMBL" id="KL198094">
    <property type="protein sequence ID" value="KDQ08186.1"/>
    <property type="molecule type" value="Genomic_DNA"/>
</dbReference>
<feature type="region of interest" description="Disordered" evidence="1">
    <location>
        <begin position="284"/>
        <end position="322"/>
    </location>
</feature>
<feature type="region of interest" description="Disordered" evidence="1">
    <location>
        <begin position="1"/>
        <end position="23"/>
    </location>
</feature>
<feature type="region of interest" description="Disordered" evidence="1">
    <location>
        <begin position="242"/>
        <end position="261"/>
    </location>
</feature>
<reference evidence="3" key="1">
    <citation type="journal article" date="2014" name="Proc. Natl. Acad. Sci. U.S.A.">
        <title>Extensive sampling of basidiomycete genomes demonstrates inadequacy of the white-rot/brown-rot paradigm for wood decay fungi.</title>
        <authorList>
            <person name="Riley R."/>
            <person name="Salamov A.A."/>
            <person name="Brown D.W."/>
            <person name="Nagy L.G."/>
            <person name="Floudas D."/>
            <person name="Held B.W."/>
            <person name="Levasseur A."/>
            <person name="Lombard V."/>
            <person name="Morin E."/>
            <person name="Otillar R."/>
            <person name="Lindquist E.A."/>
            <person name="Sun H."/>
            <person name="LaButti K.M."/>
            <person name="Schmutz J."/>
            <person name="Jabbour D."/>
            <person name="Luo H."/>
            <person name="Baker S.E."/>
            <person name="Pisabarro A.G."/>
            <person name="Walton J.D."/>
            <person name="Blanchette R.A."/>
            <person name="Henrissat B."/>
            <person name="Martin F."/>
            <person name="Cullen D."/>
            <person name="Hibbett D.S."/>
            <person name="Grigoriev I.V."/>
        </authorList>
    </citation>
    <scope>NUCLEOTIDE SEQUENCE [LARGE SCALE GENOMIC DNA]</scope>
    <source>
        <strain evidence="3">FD-172 SS1</strain>
    </source>
</reference>
<evidence type="ECO:0000313" key="3">
    <source>
        <dbReference type="Proteomes" id="UP000027195"/>
    </source>
</evidence>
<keyword evidence="3" id="KW-1185">Reference proteome</keyword>
<organism evidence="2 3">
    <name type="scientific">Botryobasidium botryosum (strain FD-172 SS1)</name>
    <dbReference type="NCBI Taxonomy" id="930990"/>
    <lineage>
        <taxon>Eukaryota</taxon>
        <taxon>Fungi</taxon>
        <taxon>Dikarya</taxon>
        <taxon>Basidiomycota</taxon>
        <taxon>Agaricomycotina</taxon>
        <taxon>Agaricomycetes</taxon>
        <taxon>Cantharellales</taxon>
        <taxon>Botryobasidiaceae</taxon>
        <taxon>Botryobasidium</taxon>
    </lineage>
</organism>
<dbReference type="Proteomes" id="UP000027195">
    <property type="component" value="Unassembled WGS sequence"/>
</dbReference>
<evidence type="ECO:0000313" key="2">
    <source>
        <dbReference type="EMBL" id="KDQ08186.1"/>
    </source>
</evidence>
<dbReference type="STRING" id="930990.A0A067M9B1"/>
<evidence type="ECO:0000256" key="1">
    <source>
        <dbReference type="SAM" id="MobiDB-lite"/>
    </source>
</evidence>
<feature type="compositionally biased region" description="Polar residues" evidence="1">
    <location>
        <begin position="1"/>
        <end position="21"/>
    </location>
</feature>